<dbReference type="PIRSF" id="PIRSF005572">
    <property type="entry name" value="NifS"/>
    <property type="match status" value="1"/>
</dbReference>
<dbReference type="Proteomes" id="UP000616595">
    <property type="component" value="Unassembled WGS sequence"/>
</dbReference>
<keyword evidence="4" id="KW-0663">Pyridoxal phosphate</keyword>
<evidence type="ECO:0000256" key="3">
    <source>
        <dbReference type="ARBA" id="ARBA00022723"/>
    </source>
</evidence>
<reference evidence="9" key="2">
    <citation type="submission" date="2020-10" db="EMBL/GenBank/DDBJ databases">
        <title>Comparative genomics of the Acetobacterium genus.</title>
        <authorList>
            <person name="Marshall C."/>
            <person name="May H."/>
            <person name="Norman S."/>
        </authorList>
    </citation>
    <scope>NUCLEOTIDE SEQUENCE</scope>
    <source>
        <strain evidence="9">DER-2019</strain>
    </source>
</reference>
<keyword evidence="3" id="KW-0479">Metal-binding</keyword>
<keyword evidence="9" id="KW-0032">Aminotransferase</keyword>
<sequence>MKEIYLDNAATTRVHPQVAEKMMDTMLNNYGNPSSLHRLGIRAEQAVKEVRELVAATINCQSQDIYFTSGGTEGNNMIIKGIVENKQRSRMRIITSATEHPSVLDVFSFYEEHQIEVVVLGVDEQGHIDLDELKATMNASTILVSIMGVNNELGTIQDLKAIGRIVKQANPNCVFHSDFVQGYMKIPIDVEACQLDALTMCSHKIFGPKGAGAVYIKKGINLKPLLRGGGQENNMRSGTENVPGIVGFGEAIRLRKESYLDELEAIRELRSRLIRGLEDQVEDIKVNGDPNGSPYVLNVSFNRVRGEVLLHSLEAKGIYVSTGSACSSHKKEKQYVLKAIGLLEEYKEGTIRISFSKDITKEDADETVRAIAEAVASLRLLIKARRKNKSQEKN</sequence>
<proteinExistence type="inferred from homology"/>
<dbReference type="PANTHER" id="PTHR11601">
    <property type="entry name" value="CYSTEINE DESULFURYLASE FAMILY MEMBER"/>
    <property type="match status" value="1"/>
</dbReference>
<comment type="similarity">
    <text evidence="2">Belongs to the class-V pyridoxal-phosphate-dependent aminotransferase family. NifS/IscS subfamily.</text>
</comment>
<protein>
    <submittedName>
        <fullName evidence="9">Aminotransferase class V-fold PLP-dependent enzyme</fullName>
    </submittedName>
</protein>
<comment type="cofactor">
    <cofactor evidence="1 7">
        <name>pyridoxal 5'-phosphate</name>
        <dbReference type="ChEBI" id="CHEBI:597326"/>
    </cofactor>
</comment>
<evidence type="ECO:0000313" key="10">
    <source>
        <dbReference type="Proteomes" id="UP000616595"/>
    </source>
</evidence>
<reference evidence="9" key="1">
    <citation type="submission" date="2019-10" db="EMBL/GenBank/DDBJ databases">
        <authorList>
            <person name="Ross D.E."/>
            <person name="Gulliver D."/>
        </authorList>
    </citation>
    <scope>NUCLEOTIDE SEQUENCE</scope>
    <source>
        <strain evidence="9">DER-2019</strain>
    </source>
</reference>
<evidence type="ECO:0000313" key="9">
    <source>
        <dbReference type="EMBL" id="MBC3889136.1"/>
    </source>
</evidence>
<dbReference type="InterPro" id="IPR000192">
    <property type="entry name" value="Aminotrans_V_dom"/>
</dbReference>
<dbReference type="InterPro" id="IPR015422">
    <property type="entry name" value="PyrdxlP-dep_Trfase_small"/>
</dbReference>
<dbReference type="GO" id="GO:0046872">
    <property type="term" value="F:metal ion binding"/>
    <property type="evidence" value="ECO:0007669"/>
    <property type="project" value="UniProtKB-KW"/>
</dbReference>
<keyword evidence="6" id="KW-0411">Iron-sulfur</keyword>
<dbReference type="PANTHER" id="PTHR11601:SF50">
    <property type="entry name" value="CYSTEINE DESULFURASE ISCS 2-RELATED"/>
    <property type="match status" value="1"/>
</dbReference>
<dbReference type="Gene3D" id="3.90.1150.10">
    <property type="entry name" value="Aspartate Aminotransferase, domain 1"/>
    <property type="match status" value="1"/>
</dbReference>
<dbReference type="EMBL" id="WJBD01000015">
    <property type="protein sequence ID" value="MBC3889136.1"/>
    <property type="molecule type" value="Genomic_DNA"/>
</dbReference>
<dbReference type="Gene3D" id="1.10.260.50">
    <property type="match status" value="1"/>
</dbReference>
<evidence type="ECO:0000256" key="6">
    <source>
        <dbReference type="ARBA" id="ARBA00023014"/>
    </source>
</evidence>
<evidence type="ECO:0000256" key="7">
    <source>
        <dbReference type="RuleBase" id="RU004504"/>
    </source>
</evidence>
<dbReference type="PROSITE" id="PS00595">
    <property type="entry name" value="AA_TRANSFER_CLASS_5"/>
    <property type="match status" value="1"/>
</dbReference>
<evidence type="ECO:0000259" key="8">
    <source>
        <dbReference type="Pfam" id="PF00266"/>
    </source>
</evidence>
<evidence type="ECO:0000256" key="4">
    <source>
        <dbReference type="ARBA" id="ARBA00022898"/>
    </source>
</evidence>
<dbReference type="Gene3D" id="3.40.640.10">
    <property type="entry name" value="Type I PLP-dependent aspartate aminotransferase-like (Major domain)"/>
    <property type="match status" value="1"/>
</dbReference>
<dbReference type="Pfam" id="PF00266">
    <property type="entry name" value="Aminotran_5"/>
    <property type="match status" value="1"/>
</dbReference>
<organism evidence="9 10">
    <name type="scientific">Acetobacterium paludosum</name>
    <dbReference type="NCBI Taxonomy" id="52693"/>
    <lineage>
        <taxon>Bacteria</taxon>
        <taxon>Bacillati</taxon>
        <taxon>Bacillota</taxon>
        <taxon>Clostridia</taxon>
        <taxon>Eubacteriales</taxon>
        <taxon>Eubacteriaceae</taxon>
        <taxon>Acetobacterium</taxon>
    </lineage>
</organism>
<dbReference type="InterPro" id="IPR015421">
    <property type="entry name" value="PyrdxlP-dep_Trfase_major"/>
</dbReference>
<dbReference type="AlphaFoldDB" id="A0A923I002"/>
<dbReference type="SUPFAM" id="SSF53383">
    <property type="entry name" value="PLP-dependent transferases"/>
    <property type="match status" value="1"/>
</dbReference>
<name>A0A923I002_9FIRM</name>
<keyword evidence="9" id="KW-0808">Transferase</keyword>
<dbReference type="InterPro" id="IPR015424">
    <property type="entry name" value="PyrdxlP-dep_Trfase"/>
</dbReference>
<keyword evidence="10" id="KW-1185">Reference proteome</keyword>
<dbReference type="InterPro" id="IPR020578">
    <property type="entry name" value="Aminotrans_V_PyrdxlP_BS"/>
</dbReference>
<evidence type="ECO:0000256" key="2">
    <source>
        <dbReference type="ARBA" id="ARBA00006490"/>
    </source>
</evidence>
<accession>A0A923I002</accession>
<feature type="domain" description="Aminotransferase class V" evidence="8">
    <location>
        <begin position="4"/>
        <end position="365"/>
    </location>
</feature>
<evidence type="ECO:0000256" key="5">
    <source>
        <dbReference type="ARBA" id="ARBA00023004"/>
    </source>
</evidence>
<comment type="caution">
    <text evidence="9">The sequence shown here is derived from an EMBL/GenBank/DDBJ whole genome shotgun (WGS) entry which is preliminary data.</text>
</comment>
<keyword evidence="5" id="KW-0408">Iron</keyword>
<dbReference type="InterPro" id="IPR016454">
    <property type="entry name" value="Cysteine_dSase"/>
</dbReference>
<gene>
    <name evidence="9" type="ORF">GH810_12500</name>
</gene>
<dbReference type="RefSeq" id="WP_148567609.1">
    <property type="nucleotide sequence ID" value="NZ_RXYA01000011.1"/>
</dbReference>
<dbReference type="OrthoDB" id="9808002at2"/>
<dbReference type="GO" id="GO:0051536">
    <property type="term" value="F:iron-sulfur cluster binding"/>
    <property type="evidence" value="ECO:0007669"/>
    <property type="project" value="UniProtKB-KW"/>
</dbReference>
<evidence type="ECO:0000256" key="1">
    <source>
        <dbReference type="ARBA" id="ARBA00001933"/>
    </source>
</evidence>
<dbReference type="GO" id="GO:0008483">
    <property type="term" value="F:transaminase activity"/>
    <property type="evidence" value="ECO:0007669"/>
    <property type="project" value="UniProtKB-KW"/>
</dbReference>